<feature type="compositionally biased region" description="Polar residues" evidence="1">
    <location>
        <begin position="31"/>
        <end position="64"/>
    </location>
</feature>
<dbReference type="AlphaFoldDB" id="A0A382A492"/>
<dbReference type="Pfam" id="PF13200">
    <property type="entry name" value="DUF4015"/>
    <property type="match status" value="1"/>
</dbReference>
<sequence>MIDRPRIVICHLVAISSLLTSCRDEPDASLQDATTSVSETPVTTQPAQIRLESTSPSPGASNGSGERRAIETGFYPNLNTVEESTTDDAETTPKIPAREITLAWLADNSILETFPATTARTGQGAPVARLVLPKERLSFTKPSKVRGLYMNAWAAGSSRRSQALIDLAKRTEINSLVIDVKDASGYVSYPTHVLTAREVGADQEIRIRDLVDLVERLHHANIYPIARIVVVKDPLFIRGRPEVAVQDTAGGVWVDGKGLIWANLHNRTVWEYHVELAKEVAAAGFPEIQWDYVRFPDAPREDLGRAVFPGAEGRTRRDAVEAFLEYARGELAESGVGMTVDVFGATTSATNDIGIGQYWERFISTVDVALPMVYPSHYWAGSFAIQDPNSHPYEIVYAALQSGLERSQTIEEAGTIRPWLQDFTLGPPVYGAPEVRAQIQATYDAGIDE</sequence>
<protein>
    <recommendedName>
        <fullName evidence="2">DUF4015 domain-containing protein</fullName>
    </recommendedName>
</protein>
<accession>A0A382A492</accession>
<dbReference type="PROSITE" id="PS51257">
    <property type="entry name" value="PROKAR_LIPOPROTEIN"/>
    <property type="match status" value="1"/>
</dbReference>
<proteinExistence type="predicted"/>
<dbReference type="SUPFAM" id="SSF51445">
    <property type="entry name" value="(Trans)glycosidases"/>
    <property type="match status" value="1"/>
</dbReference>
<evidence type="ECO:0000259" key="2">
    <source>
        <dbReference type="Pfam" id="PF13200"/>
    </source>
</evidence>
<feature type="non-terminal residue" evidence="3">
    <location>
        <position position="449"/>
    </location>
</feature>
<organism evidence="3">
    <name type="scientific">marine metagenome</name>
    <dbReference type="NCBI Taxonomy" id="408172"/>
    <lineage>
        <taxon>unclassified sequences</taxon>
        <taxon>metagenomes</taxon>
        <taxon>ecological metagenomes</taxon>
    </lineage>
</organism>
<evidence type="ECO:0000256" key="1">
    <source>
        <dbReference type="SAM" id="MobiDB-lite"/>
    </source>
</evidence>
<feature type="region of interest" description="Disordered" evidence="1">
    <location>
        <begin position="30"/>
        <end position="67"/>
    </location>
</feature>
<reference evidence="3" key="1">
    <citation type="submission" date="2018-05" db="EMBL/GenBank/DDBJ databases">
        <authorList>
            <person name="Lanie J.A."/>
            <person name="Ng W.-L."/>
            <person name="Kazmierczak K.M."/>
            <person name="Andrzejewski T.M."/>
            <person name="Davidsen T.M."/>
            <person name="Wayne K.J."/>
            <person name="Tettelin H."/>
            <person name="Glass J.I."/>
            <person name="Rusch D."/>
            <person name="Podicherti R."/>
            <person name="Tsui H.-C.T."/>
            <person name="Winkler M.E."/>
        </authorList>
    </citation>
    <scope>NUCLEOTIDE SEQUENCE</scope>
</reference>
<name>A0A382A492_9ZZZZ</name>
<evidence type="ECO:0000313" key="3">
    <source>
        <dbReference type="EMBL" id="SVA96345.1"/>
    </source>
</evidence>
<dbReference type="InterPro" id="IPR025275">
    <property type="entry name" value="DUF4015"/>
</dbReference>
<feature type="domain" description="DUF4015" evidence="2">
    <location>
        <begin position="147"/>
        <end position="449"/>
    </location>
</feature>
<gene>
    <name evidence="3" type="ORF">METZ01_LOCUS149199</name>
</gene>
<dbReference type="EMBL" id="UINC01023851">
    <property type="protein sequence ID" value="SVA96345.1"/>
    <property type="molecule type" value="Genomic_DNA"/>
</dbReference>
<dbReference type="InterPro" id="IPR017853">
    <property type="entry name" value="GH"/>
</dbReference>